<dbReference type="Gene3D" id="3.40.50.2000">
    <property type="entry name" value="Glycogen Phosphorylase B"/>
    <property type="match status" value="1"/>
</dbReference>
<keyword evidence="3" id="KW-1185">Reference proteome</keyword>
<feature type="domain" description="Glycosyl transferase family 28 C-terminal" evidence="1">
    <location>
        <begin position="281"/>
        <end position="361"/>
    </location>
</feature>
<dbReference type="EMBL" id="JBHTOQ010000031">
    <property type="protein sequence ID" value="MFD1482607.1"/>
    <property type="molecule type" value="Genomic_DNA"/>
</dbReference>
<sequence>MKHQSFDIARSNRQKRVVLYSHDTLGFGHLRRNMLLAAALKRMDPAPDVLMIAGMNEAGAFKLPEGVDVLTLPAYGKRADGSYHARSLGLELAELARLRSDIIRGALLAYDPDLVIVDNVPRGAQSELDAPLAALRKRGHVRIVLGLRDVIDAAETVRAQWLKRRNFAAIRDWFDEVWIYGDPAFFNLVAEYGFGDDFAANAHFLGYLDQRTRLSGITCPMPIPSDPYVLCAVGGGRDGAALCRAFADCTLPAGHRGIILTGTQMPVAARDHLEARVAARSDIDIVDFLPEPLPLMQGAARIIAMGGYNTVTEALSLRRPTLIVPRTAPRREQVLRAERLAAQGAIGMILPDQLTPARLSAWLAGPTPAAGLGQAMLDMTGLDRMQIRARALLDQPAMLEAVA</sequence>
<accession>A0ABW4DZQ6</accession>
<proteinExistence type="predicted"/>
<name>A0ABW4DZQ6_9RHOB</name>
<dbReference type="Proteomes" id="UP001597302">
    <property type="component" value="Unassembled WGS sequence"/>
</dbReference>
<gene>
    <name evidence="2" type="ORF">ACFQ5P_15025</name>
</gene>
<comment type="caution">
    <text evidence="2">The sequence shown here is derived from an EMBL/GenBank/DDBJ whole genome shotgun (WGS) entry which is preliminary data.</text>
</comment>
<organism evidence="2 3">
    <name type="scientific">Paracoccus nototheniae</name>
    <dbReference type="NCBI Taxonomy" id="2489002"/>
    <lineage>
        <taxon>Bacteria</taxon>
        <taxon>Pseudomonadati</taxon>
        <taxon>Pseudomonadota</taxon>
        <taxon>Alphaproteobacteria</taxon>
        <taxon>Rhodobacterales</taxon>
        <taxon>Paracoccaceae</taxon>
        <taxon>Paracoccus</taxon>
    </lineage>
</organism>
<evidence type="ECO:0000313" key="3">
    <source>
        <dbReference type="Proteomes" id="UP001597302"/>
    </source>
</evidence>
<dbReference type="PANTHER" id="PTHR21015">
    <property type="entry name" value="UDP-N-ACETYLGLUCOSAMINE--N-ACETYLMURAMYL-(PENTAPEPTIDE) PYROPHOSPHORYL-UNDECAPRENOL N-ACETYLGLUCOSAMINE TRANSFERASE 1"/>
    <property type="match status" value="1"/>
</dbReference>
<evidence type="ECO:0000313" key="2">
    <source>
        <dbReference type="EMBL" id="MFD1482607.1"/>
    </source>
</evidence>
<reference evidence="3" key="1">
    <citation type="journal article" date="2019" name="Int. J. Syst. Evol. Microbiol.">
        <title>The Global Catalogue of Microorganisms (GCM) 10K type strain sequencing project: providing services to taxonomists for standard genome sequencing and annotation.</title>
        <authorList>
            <consortium name="The Broad Institute Genomics Platform"/>
            <consortium name="The Broad Institute Genome Sequencing Center for Infectious Disease"/>
            <person name="Wu L."/>
            <person name="Ma J."/>
        </authorList>
    </citation>
    <scope>NUCLEOTIDE SEQUENCE [LARGE SCALE GENOMIC DNA]</scope>
    <source>
        <strain evidence="3">CCM 8875</strain>
    </source>
</reference>
<evidence type="ECO:0000259" key="1">
    <source>
        <dbReference type="Pfam" id="PF04101"/>
    </source>
</evidence>
<dbReference type="SUPFAM" id="SSF53756">
    <property type="entry name" value="UDP-Glycosyltransferase/glycogen phosphorylase"/>
    <property type="match status" value="1"/>
</dbReference>
<dbReference type="InterPro" id="IPR007235">
    <property type="entry name" value="Glyco_trans_28_C"/>
</dbReference>
<dbReference type="PANTHER" id="PTHR21015:SF28">
    <property type="entry name" value="SLL1722 PROTEIN"/>
    <property type="match status" value="1"/>
</dbReference>
<dbReference type="Pfam" id="PF04101">
    <property type="entry name" value="Glyco_tran_28_C"/>
    <property type="match status" value="1"/>
</dbReference>
<protein>
    <submittedName>
        <fullName evidence="2">Glycosyltransferase family protein</fullName>
    </submittedName>
</protein>
<dbReference type="RefSeq" id="WP_131578631.1">
    <property type="nucleotide sequence ID" value="NZ_CBCSAJ010000087.1"/>
</dbReference>